<evidence type="ECO:0000313" key="4">
    <source>
        <dbReference type="EMBL" id="WIY25070.1"/>
    </source>
</evidence>
<sequence>MRILALSVLCLLALSQPADAAPVAAVLATLGTAFKAAITIKALAATALRALVKVGISLLISKLTQSKQRQPGLQTTHTTTGGTDPQGTVIGLYATAGHLVYHNSHGSHHRYLTHIVEVGDLPGVTLSRVIIDGEYSDLGTVEHANFGRPILSKDSGSTHRAWIRFMDGTQAAADPYLMQVYGNDAERPWTMNHILTGLTYAILTFDRLDKVYPQGRPQYRFELNGPRFYDLRLDSSAGGSGAHRWDDPTTWAPTQNAMVIAYTILRGITLPCGSVWGGGYPAEDLPVAHWMQAMQDCDLGVGATSRPQFQIGFEIRFEEEPADVLEELFSSANAEIFELGGYWYPNVGAASASVVDITDDDLLVSETWQFNPFPRVDQTFNAVTISHPSPNALWNPATLETITNELWEIDDGGERLFDLKLPMVSSPEQCRQIGQSLLKENRRFRSHKVPLPPEYFFLQPMNSLRWTSDWNGYSAKTFQLSEVAYDLRTLNVSVSFRENDPADFDPDLTLELPDIARVTTPVDVTDDGVPGFAIYGVAVQDAAGVDRDAAIRATWSDSLEGVADGVSFEARITGTTENYLSASTTDLALGELLLMPVLPGQDYEVHAKAIASSRETTWSIWLPVTTPDVRLSPADLSDQLQADIAVGATVRDAHNALIEGFTGTNLGQLEIDYLATQEEADAAAGFAADAEISEINAALSELGSEDARAIAVSAKDTAVAVSSQGVGVLSSQFMPGDWLAWGTGPTRTANEIYATGQTFAWDVVSGVNAGAQLQSDSAAWVGSKGAAAYRVEVEFELLTGSADGACVLFDWRNTSNALSRATKLLADMVSEPITTGQIMLASWVFERPSGFTGVFDHHSVFLLANWNNITPNADKHIKIHRAQIQPLTITDAGVLDQASAIADLVGNASAGYLIKAQAGNEVSLLDLVAADGSDGTVSVARLAADTILLDGTVRTAHMLVDSSLEILEGGAFSYGKTSAGDTINDGLYMGRDTDFGGNPGFGFIAGRIDDNGDEQRISISKDSGLTLKNAVFTIGASTATGAVYTTSQNVALTVDSVFGLLLVGAGGGPGPNGNGSGGGSNGGSTVVVLRDGVTVIQTWTAAGGQKGANSVHTGEIGPYSPYGNGLDGADGEQNHDTNIASGKGGKAGKSTSVIDYDLAGLTSPNIEITFNTGGANNGKVDVLEAGGADVRAGPISATSTAQGTITTQGTGTWVDFPTLYPRTGYWIINNVKDDVTIDFGDGTTRLFAEGNWTWSLAFISNGTPRIKCNARTVQYTYWPIGADQASA</sequence>
<keyword evidence="5" id="KW-1185">Reference proteome</keyword>
<feature type="domain" description="Tip attachment protein J" evidence="3">
    <location>
        <begin position="319"/>
        <end position="473"/>
    </location>
</feature>
<dbReference type="Proteomes" id="UP001238334">
    <property type="component" value="Chromosome"/>
</dbReference>
<evidence type="ECO:0000313" key="5">
    <source>
        <dbReference type="Proteomes" id="UP001238334"/>
    </source>
</evidence>
<accession>A0A9Y2KXQ5</accession>
<organism evidence="4 5">
    <name type="scientific">Parasedimentitalea psychrophila</name>
    <dbReference type="NCBI Taxonomy" id="2997337"/>
    <lineage>
        <taxon>Bacteria</taxon>
        <taxon>Pseudomonadati</taxon>
        <taxon>Pseudomonadota</taxon>
        <taxon>Alphaproteobacteria</taxon>
        <taxon>Rhodobacterales</taxon>
        <taxon>Paracoccaceae</taxon>
        <taxon>Parasedimentitalea</taxon>
    </lineage>
</organism>
<feature type="region of interest" description="Disordered" evidence="1">
    <location>
        <begin position="1124"/>
        <end position="1148"/>
    </location>
</feature>
<evidence type="ECO:0000259" key="3">
    <source>
        <dbReference type="Pfam" id="PF13550"/>
    </source>
</evidence>
<feature type="signal peptide" evidence="2">
    <location>
        <begin position="1"/>
        <end position="20"/>
    </location>
</feature>
<name>A0A9Y2KXQ5_9RHOB</name>
<dbReference type="Pfam" id="PF13550">
    <property type="entry name" value="Phage-tail_3"/>
    <property type="match status" value="1"/>
</dbReference>
<feature type="chain" id="PRO_5040758975" evidence="2">
    <location>
        <begin position="21"/>
        <end position="1287"/>
    </location>
</feature>
<keyword evidence="2" id="KW-0732">Signal</keyword>
<evidence type="ECO:0000256" key="2">
    <source>
        <dbReference type="SAM" id="SignalP"/>
    </source>
</evidence>
<protein>
    <submittedName>
        <fullName evidence="4">Phage tail protein</fullName>
    </submittedName>
</protein>
<dbReference type="KEGG" id="ppso:QPJ95_21695"/>
<dbReference type="RefSeq" id="WP_270919893.1">
    <property type="nucleotide sequence ID" value="NZ_CP127247.1"/>
</dbReference>
<dbReference type="EMBL" id="CP127247">
    <property type="protein sequence ID" value="WIY25070.1"/>
    <property type="molecule type" value="Genomic_DNA"/>
</dbReference>
<dbReference type="InterPro" id="IPR032876">
    <property type="entry name" value="J_dom"/>
</dbReference>
<reference evidence="4 5" key="1">
    <citation type="submission" date="2023-06" db="EMBL/GenBank/DDBJ databases">
        <title>Parasedimentitalea psychrophila sp. nov., a psychrophilic bacterium isolated from deep-sea sediment.</title>
        <authorList>
            <person name="Li A."/>
        </authorList>
    </citation>
    <scope>NUCLEOTIDE SEQUENCE [LARGE SCALE GENOMIC DNA]</scope>
    <source>
        <strain evidence="4 5">QS115</strain>
    </source>
</reference>
<proteinExistence type="predicted"/>
<evidence type="ECO:0000256" key="1">
    <source>
        <dbReference type="SAM" id="MobiDB-lite"/>
    </source>
</evidence>
<gene>
    <name evidence="4" type="ORF">QPJ95_21695</name>
</gene>